<name>A0A5P1EFR9_ASPOF</name>
<dbReference type="Proteomes" id="UP000243459">
    <property type="component" value="Chromosome 7"/>
</dbReference>
<dbReference type="Gramene" id="ONK63541">
    <property type="protein sequence ID" value="ONK63541"/>
    <property type="gene ID" value="A4U43_C07F16290"/>
</dbReference>
<evidence type="ECO:0000313" key="2">
    <source>
        <dbReference type="EMBL" id="ONK63541.1"/>
    </source>
</evidence>
<organism evidence="2 3">
    <name type="scientific">Asparagus officinalis</name>
    <name type="common">Garden asparagus</name>
    <dbReference type="NCBI Taxonomy" id="4686"/>
    <lineage>
        <taxon>Eukaryota</taxon>
        <taxon>Viridiplantae</taxon>
        <taxon>Streptophyta</taxon>
        <taxon>Embryophyta</taxon>
        <taxon>Tracheophyta</taxon>
        <taxon>Spermatophyta</taxon>
        <taxon>Magnoliopsida</taxon>
        <taxon>Liliopsida</taxon>
        <taxon>Asparagales</taxon>
        <taxon>Asparagaceae</taxon>
        <taxon>Asparagoideae</taxon>
        <taxon>Asparagus</taxon>
    </lineage>
</organism>
<evidence type="ECO:0000256" key="1">
    <source>
        <dbReference type="SAM" id="MobiDB-lite"/>
    </source>
</evidence>
<dbReference type="EMBL" id="CM007387">
    <property type="protein sequence ID" value="ONK63541.1"/>
    <property type="molecule type" value="Genomic_DNA"/>
</dbReference>
<protein>
    <submittedName>
        <fullName evidence="2">Uncharacterized protein</fullName>
    </submittedName>
</protein>
<proteinExistence type="predicted"/>
<sequence length="117" mass="12295">MSKFIQQPAGAATATASSTAASGGSDGAQLELDSNSGVRPTRHLGAPISNLAAAGDGCHSEGRSLSGQRRRRRRAQSSDSSDADADWQWRLRCGPCGAAEEKLREAWAGERLDLNDL</sequence>
<dbReference type="AlphaFoldDB" id="A0A5P1EFR9"/>
<accession>A0A5P1EFR9</accession>
<keyword evidence="3" id="KW-1185">Reference proteome</keyword>
<feature type="region of interest" description="Disordered" evidence="1">
    <location>
        <begin position="1"/>
        <end position="84"/>
    </location>
</feature>
<reference evidence="3" key="1">
    <citation type="journal article" date="2017" name="Nat. Commun.">
        <title>The asparagus genome sheds light on the origin and evolution of a young Y chromosome.</title>
        <authorList>
            <person name="Harkess A."/>
            <person name="Zhou J."/>
            <person name="Xu C."/>
            <person name="Bowers J.E."/>
            <person name="Van der Hulst R."/>
            <person name="Ayyampalayam S."/>
            <person name="Mercati F."/>
            <person name="Riccardi P."/>
            <person name="McKain M.R."/>
            <person name="Kakrana A."/>
            <person name="Tang H."/>
            <person name="Ray J."/>
            <person name="Groenendijk J."/>
            <person name="Arikit S."/>
            <person name="Mathioni S.M."/>
            <person name="Nakano M."/>
            <person name="Shan H."/>
            <person name="Telgmann-Rauber A."/>
            <person name="Kanno A."/>
            <person name="Yue Z."/>
            <person name="Chen H."/>
            <person name="Li W."/>
            <person name="Chen Y."/>
            <person name="Xu X."/>
            <person name="Zhang Y."/>
            <person name="Luo S."/>
            <person name="Chen H."/>
            <person name="Gao J."/>
            <person name="Mao Z."/>
            <person name="Pires J.C."/>
            <person name="Luo M."/>
            <person name="Kudrna D."/>
            <person name="Wing R.A."/>
            <person name="Meyers B.C."/>
            <person name="Yi K."/>
            <person name="Kong H."/>
            <person name="Lavrijsen P."/>
            <person name="Sunseri F."/>
            <person name="Falavigna A."/>
            <person name="Ye Y."/>
            <person name="Leebens-Mack J.H."/>
            <person name="Chen G."/>
        </authorList>
    </citation>
    <scope>NUCLEOTIDE SEQUENCE [LARGE SCALE GENOMIC DNA]</scope>
    <source>
        <strain evidence="3">cv. DH0086</strain>
    </source>
</reference>
<feature type="compositionally biased region" description="Low complexity" evidence="1">
    <location>
        <begin position="9"/>
        <end position="23"/>
    </location>
</feature>
<evidence type="ECO:0000313" key="3">
    <source>
        <dbReference type="Proteomes" id="UP000243459"/>
    </source>
</evidence>
<gene>
    <name evidence="2" type="ORF">A4U43_C07F16290</name>
</gene>